<evidence type="ECO:0000259" key="10">
    <source>
        <dbReference type="Pfam" id="PF01172"/>
    </source>
</evidence>
<evidence type="ECO:0000256" key="6">
    <source>
        <dbReference type="ARBA" id="ARBA00022517"/>
    </source>
</evidence>
<comment type="similarity">
    <text evidence="3">Belongs to the SDO1/SBDS family.</text>
</comment>
<dbReference type="Gene3D" id="3.30.70.240">
    <property type="match status" value="1"/>
</dbReference>
<dbReference type="InterPro" id="IPR019783">
    <property type="entry name" value="SDO1/SBDS_N"/>
</dbReference>
<evidence type="ECO:0000256" key="4">
    <source>
        <dbReference type="ARBA" id="ARBA00014814"/>
    </source>
</evidence>
<dbReference type="Gene3D" id="3.30.1250.10">
    <property type="entry name" value="Ribosome maturation protein SBDS, N-terminal domain"/>
    <property type="match status" value="1"/>
</dbReference>
<dbReference type="HOGENOM" id="CLU_043216_1_1_1"/>
<feature type="domain" description="Ribosome maturation protein SDO1/SBDS N-terminal" evidence="10">
    <location>
        <begin position="42"/>
        <end position="128"/>
    </location>
</feature>
<evidence type="ECO:0000256" key="1">
    <source>
        <dbReference type="ARBA" id="ARBA00004123"/>
    </source>
</evidence>
<dbReference type="FunFam" id="3.30.1250.10:FF:000001">
    <property type="entry name" value="SBDS, ribosome maturation factor"/>
    <property type="match status" value="1"/>
</dbReference>
<dbReference type="SMR" id="B4LF14"/>
<feature type="domain" description="Ribosome maturation protein SDO1/SBDS C-terminal" evidence="12">
    <location>
        <begin position="200"/>
        <end position="269"/>
    </location>
</feature>
<dbReference type="NCBIfam" id="TIGR00291">
    <property type="entry name" value="RNA_SBDS"/>
    <property type="match status" value="1"/>
</dbReference>
<evidence type="ECO:0000256" key="3">
    <source>
        <dbReference type="ARBA" id="ARBA00007433"/>
    </source>
</evidence>
<evidence type="ECO:0000313" key="13">
    <source>
        <dbReference type="EMBL" id="EDW69183.2"/>
    </source>
</evidence>
<dbReference type="GO" id="GO:0005634">
    <property type="term" value="C:nucleus"/>
    <property type="evidence" value="ECO:0007669"/>
    <property type="project" value="UniProtKB-SubCell"/>
</dbReference>
<evidence type="ECO:0000313" key="14">
    <source>
        <dbReference type="Proteomes" id="UP000008792"/>
    </source>
</evidence>
<dbReference type="PANTHER" id="PTHR10927:SF1">
    <property type="entry name" value="RIBOSOME MATURATION PROTEIN SBDS"/>
    <property type="match status" value="1"/>
</dbReference>
<dbReference type="InterPro" id="IPR018978">
    <property type="entry name" value="SDO1/SBDS_central"/>
</dbReference>
<organism evidence="13 14">
    <name type="scientific">Drosophila virilis</name>
    <name type="common">Fruit fly</name>
    <dbReference type="NCBI Taxonomy" id="7244"/>
    <lineage>
        <taxon>Eukaryota</taxon>
        <taxon>Metazoa</taxon>
        <taxon>Ecdysozoa</taxon>
        <taxon>Arthropoda</taxon>
        <taxon>Hexapoda</taxon>
        <taxon>Insecta</taxon>
        <taxon>Pterygota</taxon>
        <taxon>Neoptera</taxon>
        <taxon>Endopterygota</taxon>
        <taxon>Diptera</taxon>
        <taxon>Brachycera</taxon>
        <taxon>Muscomorpha</taxon>
        <taxon>Ephydroidea</taxon>
        <taxon>Drosophilidae</taxon>
        <taxon>Drosophila</taxon>
    </lineage>
</organism>
<evidence type="ECO:0000256" key="9">
    <source>
        <dbReference type="SAM" id="SignalP"/>
    </source>
</evidence>
<dbReference type="InterPro" id="IPR039100">
    <property type="entry name" value="Sdo1/SBDS-like"/>
</dbReference>
<dbReference type="OrthoDB" id="10253092at2759"/>
<dbReference type="KEGG" id="dvi:6623626"/>
<evidence type="ECO:0000256" key="5">
    <source>
        <dbReference type="ARBA" id="ARBA00022490"/>
    </source>
</evidence>
<comment type="subunit">
    <text evidence="8">Associates with the 60S ribosomal subunit.</text>
</comment>
<dbReference type="FunCoup" id="B4LF14">
    <property type="interactions" value="1683"/>
</dbReference>
<evidence type="ECO:0000256" key="2">
    <source>
        <dbReference type="ARBA" id="ARBA00004496"/>
    </source>
</evidence>
<dbReference type="Pfam" id="PF20268">
    <property type="entry name" value="SBDS_C"/>
    <property type="match status" value="1"/>
</dbReference>
<dbReference type="Proteomes" id="UP000008792">
    <property type="component" value="Unassembled WGS sequence"/>
</dbReference>
<evidence type="ECO:0000256" key="7">
    <source>
        <dbReference type="ARBA" id="ARBA00023242"/>
    </source>
</evidence>
<dbReference type="InterPro" id="IPR037188">
    <property type="entry name" value="Sdo1/SBDS_central_sf"/>
</dbReference>
<comment type="subcellular location">
    <subcellularLocation>
        <location evidence="2">Cytoplasm</location>
    </subcellularLocation>
    <subcellularLocation>
        <location evidence="1">Nucleus</location>
    </subcellularLocation>
</comment>
<dbReference type="GO" id="GO:0005737">
    <property type="term" value="C:cytoplasm"/>
    <property type="evidence" value="ECO:0007669"/>
    <property type="project" value="UniProtKB-SubCell"/>
</dbReference>
<protein>
    <recommendedName>
        <fullName evidence="4">Ribosome maturation protein SBDS</fullName>
    </recommendedName>
</protein>
<keyword evidence="14" id="KW-1185">Reference proteome</keyword>
<accession>B4LF14</accession>
<dbReference type="eggNOG" id="KOG2917">
    <property type="taxonomic scope" value="Eukaryota"/>
</dbReference>
<feature type="chain" id="PRO_5006457159" description="Ribosome maturation protein SBDS" evidence="9">
    <location>
        <begin position="21"/>
        <end position="279"/>
    </location>
</feature>
<dbReference type="STRING" id="7244.B4LF14"/>
<feature type="domain" description="Ribosome maturation protein SDO1/SBDS central" evidence="11">
    <location>
        <begin position="137"/>
        <end position="197"/>
    </location>
</feature>
<keyword evidence="6" id="KW-0690">Ribosome biogenesis</keyword>
<dbReference type="PANTHER" id="PTHR10927">
    <property type="entry name" value="RIBOSOME MATURATION PROTEIN SBDS"/>
    <property type="match status" value="1"/>
</dbReference>
<dbReference type="InterPro" id="IPR036786">
    <property type="entry name" value="Ribosome_mat_SBDS_N_sf"/>
</dbReference>
<evidence type="ECO:0000259" key="11">
    <source>
        <dbReference type="Pfam" id="PF09377"/>
    </source>
</evidence>
<sequence>MLVFFFICLVLFGLPVYSHTEQSKQSSMSKIFTPTNQIRLTNVAIVRLKKAGKRFEIACYKNKVLSWRNNSEKDIDEVLQTHTIFTNVSKGQTAKKDELVKAFGAKDETEICKEILSKGELQVSEKERHSVLDSQLNSIVNSVAALCVNPETRRPYPASIIEKSLKDAHFSVKMNKNTKQNTLEAIKMLRDHMPIERSRMKLRVSFAGKEGGGKLKDAVVKLANAVEHEEWEESTLHLTLLIDPGQYRVIDELVRNETKGKGLLELLELKEVVESDELF</sequence>
<proteinExistence type="inferred from homology"/>
<dbReference type="EMBL" id="CH940647">
    <property type="protein sequence ID" value="EDW69183.2"/>
    <property type="molecule type" value="Genomic_DNA"/>
</dbReference>
<feature type="signal peptide" evidence="9">
    <location>
        <begin position="1"/>
        <end position="20"/>
    </location>
</feature>
<dbReference type="SUPFAM" id="SSF89895">
    <property type="entry name" value="FYSH domain"/>
    <property type="match status" value="1"/>
</dbReference>
<evidence type="ECO:0000256" key="8">
    <source>
        <dbReference type="ARBA" id="ARBA00049708"/>
    </source>
</evidence>
<dbReference type="Gene3D" id="1.10.10.900">
    <property type="entry name" value="SBDS protein C-terminal domain, subdomain 1"/>
    <property type="match status" value="1"/>
</dbReference>
<name>B4LF14_DROVI</name>
<dbReference type="InterPro" id="IPR002140">
    <property type="entry name" value="Sdo1/SBDS"/>
</dbReference>
<keyword evidence="9" id="KW-0732">Signal</keyword>
<evidence type="ECO:0000259" key="12">
    <source>
        <dbReference type="Pfam" id="PF20268"/>
    </source>
</evidence>
<dbReference type="Pfam" id="PF01172">
    <property type="entry name" value="SBDS_N"/>
    <property type="match status" value="1"/>
</dbReference>
<keyword evidence="7" id="KW-0539">Nucleus</keyword>
<dbReference type="InParanoid" id="B4LF14"/>
<keyword evidence="5" id="KW-0963">Cytoplasm</keyword>
<dbReference type="Pfam" id="PF09377">
    <property type="entry name" value="SBDS_domain_II"/>
    <property type="match status" value="1"/>
</dbReference>
<dbReference type="InterPro" id="IPR018023">
    <property type="entry name" value="Ribosome_mat_SBDS_CS"/>
</dbReference>
<gene>
    <name evidence="13" type="primary">Dvir\GJ12267</name>
    <name evidence="13" type="ORF">Dvir_GJ12267</name>
</gene>
<dbReference type="InterPro" id="IPR046928">
    <property type="entry name" value="SDO1/SBDS_C"/>
</dbReference>
<dbReference type="GO" id="GO:0042256">
    <property type="term" value="P:cytosolic ribosome assembly"/>
    <property type="evidence" value="ECO:0007669"/>
    <property type="project" value="InterPro"/>
</dbReference>
<dbReference type="SUPFAM" id="SSF109728">
    <property type="entry name" value="Hypothetical protein AF0491, middle domain"/>
    <property type="match status" value="1"/>
</dbReference>
<reference evidence="13 14" key="1">
    <citation type="journal article" date="2007" name="Nature">
        <title>Evolution of genes and genomes on the Drosophila phylogeny.</title>
        <authorList>
            <consortium name="Drosophila 12 Genomes Consortium"/>
            <person name="Clark A.G."/>
            <person name="Eisen M.B."/>
            <person name="Smith D.R."/>
            <person name="Bergman C.M."/>
            <person name="Oliver B."/>
            <person name="Markow T.A."/>
            <person name="Kaufman T.C."/>
            <person name="Kellis M."/>
            <person name="Gelbart W."/>
            <person name="Iyer V.N."/>
            <person name="Pollard D.A."/>
            <person name="Sackton T.B."/>
            <person name="Larracuente A.M."/>
            <person name="Singh N.D."/>
            <person name="Abad J.P."/>
            <person name="Abt D.N."/>
            <person name="Adryan B."/>
            <person name="Aguade M."/>
            <person name="Akashi H."/>
            <person name="Anderson W.W."/>
            <person name="Aquadro C.F."/>
            <person name="Ardell D.H."/>
            <person name="Arguello R."/>
            <person name="Artieri C.G."/>
            <person name="Barbash D.A."/>
            <person name="Barker D."/>
            <person name="Barsanti P."/>
            <person name="Batterham P."/>
            <person name="Batzoglou S."/>
            <person name="Begun D."/>
            <person name="Bhutkar A."/>
            <person name="Blanco E."/>
            <person name="Bosak S.A."/>
            <person name="Bradley R.K."/>
            <person name="Brand A.D."/>
            <person name="Brent M.R."/>
            <person name="Brooks A.N."/>
            <person name="Brown R.H."/>
            <person name="Butlin R.K."/>
            <person name="Caggese C."/>
            <person name="Calvi B.R."/>
            <person name="Bernardo de Carvalho A."/>
            <person name="Caspi A."/>
            <person name="Castrezana S."/>
            <person name="Celniker S.E."/>
            <person name="Chang J.L."/>
            <person name="Chapple C."/>
            <person name="Chatterji S."/>
            <person name="Chinwalla A."/>
            <person name="Civetta A."/>
            <person name="Clifton S.W."/>
            <person name="Comeron J.M."/>
            <person name="Costello J.C."/>
            <person name="Coyne J.A."/>
            <person name="Daub J."/>
            <person name="David R.G."/>
            <person name="Delcher A.L."/>
            <person name="Delehaunty K."/>
            <person name="Do C.B."/>
            <person name="Ebling H."/>
            <person name="Edwards K."/>
            <person name="Eickbush T."/>
            <person name="Evans J.D."/>
            <person name="Filipski A."/>
            <person name="Findeiss S."/>
            <person name="Freyhult E."/>
            <person name="Fulton L."/>
            <person name="Fulton R."/>
            <person name="Garcia A.C."/>
            <person name="Gardiner A."/>
            <person name="Garfield D.A."/>
            <person name="Garvin B.E."/>
            <person name="Gibson G."/>
            <person name="Gilbert D."/>
            <person name="Gnerre S."/>
            <person name="Godfrey J."/>
            <person name="Good R."/>
            <person name="Gotea V."/>
            <person name="Gravely B."/>
            <person name="Greenberg A.J."/>
            <person name="Griffiths-Jones S."/>
            <person name="Gross S."/>
            <person name="Guigo R."/>
            <person name="Gustafson E.A."/>
            <person name="Haerty W."/>
            <person name="Hahn M.W."/>
            <person name="Halligan D.L."/>
            <person name="Halpern A.L."/>
            <person name="Halter G.M."/>
            <person name="Han M.V."/>
            <person name="Heger A."/>
            <person name="Hillier L."/>
            <person name="Hinrichs A.S."/>
            <person name="Holmes I."/>
            <person name="Hoskins R.A."/>
            <person name="Hubisz M.J."/>
            <person name="Hultmark D."/>
            <person name="Huntley M.A."/>
            <person name="Jaffe D.B."/>
            <person name="Jagadeeshan S."/>
            <person name="Jeck W.R."/>
            <person name="Johnson J."/>
            <person name="Jones C.D."/>
            <person name="Jordan W.C."/>
            <person name="Karpen G.H."/>
            <person name="Kataoka E."/>
            <person name="Keightley P.D."/>
            <person name="Kheradpour P."/>
            <person name="Kirkness E.F."/>
            <person name="Koerich L.B."/>
            <person name="Kristiansen K."/>
            <person name="Kudrna D."/>
            <person name="Kulathinal R.J."/>
            <person name="Kumar S."/>
            <person name="Kwok R."/>
            <person name="Lander E."/>
            <person name="Langley C.H."/>
            <person name="Lapoint R."/>
            <person name="Lazzaro B.P."/>
            <person name="Lee S.J."/>
            <person name="Levesque L."/>
            <person name="Li R."/>
            <person name="Lin C.F."/>
            <person name="Lin M.F."/>
            <person name="Lindblad-Toh K."/>
            <person name="Llopart A."/>
            <person name="Long M."/>
            <person name="Low L."/>
            <person name="Lozovsky E."/>
            <person name="Lu J."/>
            <person name="Luo M."/>
            <person name="Machado C.A."/>
            <person name="Makalowski W."/>
            <person name="Marzo M."/>
            <person name="Matsuda M."/>
            <person name="Matzkin L."/>
            <person name="McAllister B."/>
            <person name="McBride C.S."/>
            <person name="McKernan B."/>
            <person name="McKernan K."/>
            <person name="Mendez-Lago M."/>
            <person name="Minx P."/>
            <person name="Mollenhauer M.U."/>
            <person name="Montooth K."/>
            <person name="Mount S.M."/>
            <person name="Mu X."/>
            <person name="Myers E."/>
            <person name="Negre B."/>
            <person name="Newfeld S."/>
            <person name="Nielsen R."/>
            <person name="Noor M.A."/>
            <person name="O'Grady P."/>
            <person name="Pachter L."/>
            <person name="Papaceit M."/>
            <person name="Parisi M.J."/>
            <person name="Parisi M."/>
            <person name="Parts L."/>
            <person name="Pedersen J.S."/>
            <person name="Pesole G."/>
            <person name="Phillippy A.M."/>
            <person name="Ponting C.P."/>
            <person name="Pop M."/>
            <person name="Porcelli D."/>
            <person name="Powell J.R."/>
            <person name="Prohaska S."/>
            <person name="Pruitt K."/>
            <person name="Puig M."/>
            <person name="Quesneville H."/>
            <person name="Ram K.R."/>
            <person name="Rand D."/>
            <person name="Rasmussen M.D."/>
            <person name="Reed L.K."/>
            <person name="Reenan R."/>
            <person name="Reily A."/>
            <person name="Remington K.A."/>
            <person name="Rieger T.T."/>
            <person name="Ritchie M.G."/>
            <person name="Robin C."/>
            <person name="Rogers Y.H."/>
            <person name="Rohde C."/>
            <person name="Rozas J."/>
            <person name="Rubenfield M.J."/>
            <person name="Ruiz A."/>
            <person name="Russo S."/>
            <person name="Salzberg S.L."/>
            <person name="Sanchez-Gracia A."/>
            <person name="Saranga D.J."/>
            <person name="Sato H."/>
            <person name="Schaeffer S.W."/>
            <person name="Schatz M.C."/>
            <person name="Schlenke T."/>
            <person name="Schwartz R."/>
            <person name="Segarra C."/>
            <person name="Singh R.S."/>
            <person name="Sirot L."/>
            <person name="Sirota M."/>
            <person name="Sisneros N.B."/>
            <person name="Smith C.D."/>
            <person name="Smith T.F."/>
            <person name="Spieth J."/>
            <person name="Stage D.E."/>
            <person name="Stark A."/>
            <person name="Stephan W."/>
            <person name="Strausberg R.L."/>
            <person name="Strempel S."/>
            <person name="Sturgill D."/>
            <person name="Sutton G."/>
            <person name="Sutton G.G."/>
            <person name="Tao W."/>
            <person name="Teichmann S."/>
            <person name="Tobari Y.N."/>
            <person name="Tomimura Y."/>
            <person name="Tsolas J.M."/>
            <person name="Valente V.L."/>
            <person name="Venter E."/>
            <person name="Venter J.C."/>
            <person name="Vicario S."/>
            <person name="Vieira F.G."/>
            <person name="Vilella A.J."/>
            <person name="Villasante A."/>
            <person name="Walenz B."/>
            <person name="Wang J."/>
            <person name="Wasserman M."/>
            <person name="Watts T."/>
            <person name="Wilson D."/>
            <person name="Wilson R.K."/>
            <person name="Wing R.A."/>
            <person name="Wolfner M.F."/>
            <person name="Wong A."/>
            <person name="Wong G.K."/>
            <person name="Wu C.I."/>
            <person name="Wu G."/>
            <person name="Yamamoto D."/>
            <person name="Yang H.P."/>
            <person name="Yang S.P."/>
            <person name="Yorke J.A."/>
            <person name="Yoshida K."/>
            <person name="Zdobnov E."/>
            <person name="Zhang P."/>
            <person name="Zhang Y."/>
            <person name="Zimin A.V."/>
            <person name="Baldwin J."/>
            <person name="Abdouelleil A."/>
            <person name="Abdulkadir J."/>
            <person name="Abebe A."/>
            <person name="Abera B."/>
            <person name="Abreu J."/>
            <person name="Acer S.C."/>
            <person name="Aftuck L."/>
            <person name="Alexander A."/>
            <person name="An P."/>
            <person name="Anderson E."/>
            <person name="Anderson S."/>
            <person name="Arachi H."/>
            <person name="Azer M."/>
            <person name="Bachantsang P."/>
            <person name="Barry A."/>
            <person name="Bayul T."/>
            <person name="Berlin A."/>
            <person name="Bessette D."/>
            <person name="Bloom T."/>
            <person name="Blye J."/>
            <person name="Boguslavskiy L."/>
            <person name="Bonnet C."/>
            <person name="Boukhgalter B."/>
            <person name="Bourzgui I."/>
            <person name="Brown A."/>
            <person name="Cahill P."/>
            <person name="Channer S."/>
            <person name="Cheshatsang Y."/>
            <person name="Chuda L."/>
            <person name="Citroen M."/>
            <person name="Collymore A."/>
            <person name="Cooke P."/>
            <person name="Costello M."/>
            <person name="D'Aco K."/>
            <person name="Daza R."/>
            <person name="De Haan G."/>
            <person name="DeGray S."/>
            <person name="DeMaso C."/>
            <person name="Dhargay N."/>
            <person name="Dooley K."/>
            <person name="Dooley E."/>
            <person name="Doricent M."/>
            <person name="Dorje P."/>
            <person name="Dorjee K."/>
            <person name="Dupes A."/>
            <person name="Elong R."/>
            <person name="Falk J."/>
            <person name="Farina A."/>
            <person name="Faro S."/>
            <person name="Ferguson D."/>
            <person name="Fisher S."/>
            <person name="Foley C.D."/>
            <person name="Franke A."/>
            <person name="Friedrich D."/>
            <person name="Gadbois L."/>
            <person name="Gearin G."/>
            <person name="Gearin C.R."/>
            <person name="Giannoukos G."/>
            <person name="Goode T."/>
            <person name="Graham J."/>
            <person name="Grandbois E."/>
            <person name="Grewal S."/>
            <person name="Gyaltsen K."/>
            <person name="Hafez N."/>
            <person name="Hagos B."/>
            <person name="Hall J."/>
            <person name="Henson C."/>
            <person name="Hollinger A."/>
            <person name="Honan T."/>
            <person name="Huard M.D."/>
            <person name="Hughes L."/>
            <person name="Hurhula B."/>
            <person name="Husby M.E."/>
            <person name="Kamat A."/>
            <person name="Kanga B."/>
            <person name="Kashin S."/>
            <person name="Khazanovich D."/>
            <person name="Kisner P."/>
            <person name="Lance K."/>
            <person name="Lara M."/>
            <person name="Lee W."/>
            <person name="Lennon N."/>
            <person name="Letendre F."/>
            <person name="LeVine R."/>
            <person name="Lipovsky A."/>
            <person name="Liu X."/>
            <person name="Liu J."/>
            <person name="Liu S."/>
            <person name="Lokyitsang T."/>
            <person name="Lokyitsang Y."/>
            <person name="Lubonja R."/>
            <person name="Lui A."/>
            <person name="MacDonald P."/>
            <person name="Magnisalis V."/>
            <person name="Maru K."/>
            <person name="Matthews C."/>
            <person name="McCusker W."/>
            <person name="McDonough S."/>
            <person name="Mehta T."/>
            <person name="Meldrim J."/>
            <person name="Meneus L."/>
            <person name="Mihai O."/>
            <person name="Mihalev A."/>
            <person name="Mihova T."/>
            <person name="Mittelman R."/>
            <person name="Mlenga V."/>
            <person name="Montmayeur A."/>
            <person name="Mulrain L."/>
            <person name="Navidi A."/>
            <person name="Naylor J."/>
            <person name="Negash T."/>
            <person name="Nguyen T."/>
            <person name="Nguyen N."/>
            <person name="Nicol R."/>
            <person name="Norbu C."/>
            <person name="Norbu N."/>
            <person name="Novod N."/>
            <person name="O'Neill B."/>
            <person name="Osman S."/>
            <person name="Markiewicz E."/>
            <person name="Oyono O.L."/>
            <person name="Patti C."/>
            <person name="Phunkhang P."/>
            <person name="Pierre F."/>
            <person name="Priest M."/>
            <person name="Raghuraman S."/>
            <person name="Rege F."/>
            <person name="Reyes R."/>
            <person name="Rise C."/>
            <person name="Rogov P."/>
            <person name="Ross K."/>
            <person name="Ryan E."/>
            <person name="Settipalli S."/>
            <person name="Shea T."/>
            <person name="Sherpa N."/>
            <person name="Shi L."/>
            <person name="Shih D."/>
            <person name="Sparrow T."/>
            <person name="Spaulding J."/>
            <person name="Stalker J."/>
            <person name="Stange-Thomann N."/>
            <person name="Stavropoulos S."/>
            <person name="Stone C."/>
            <person name="Strader C."/>
            <person name="Tesfaye S."/>
            <person name="Thomson T."/>
            <person name="Thoulutsang Y."/>
            <person name="Thoulutsang D."/>
            <person name="Topham K."/>
            <person name="Topping I."/>
            <person name="Tsamla T."/>
            <person name="Vassiliev H."/>
            <person name="Vo A."/>
            <person name="Wangchuk T."/>
            <person name="Wangdi T."/>
            <person name="Weiand M."/>
            <person name="Wilkinson J."/>
            <person name="Wilson A."/>
            <person name="Yadav S."/>
            <person name="Young G."/>
            <person name="Yu Q."/>
            <person name="Zembek L."/>
            <person name="Zhong D."/>
            <person name="Zimmer A."/>
            <person name="Zwirko Z."/>
            <person name="Jaffe D.B."/>
            <person name="Alvarez P."/>
            <person name="Brockman W."/>
            <person name="Butler J."/>
            <person name="Chin C."/>
            <person name="Gnerre S."/>
            <person name="Grabherr M."/>
            <person name="Kleber M."/>
            <person name="Mauceli E."/>
            <person name="MacCallum I."/>
        </authorList>
    </citation>
    <scope>NUCLEOTIDE SEQUENCE [LARGE SCALE GENOMIC DNA]</scope>
    <source>
        <strain evidence="14">Tucson 15010-1051.87</strain>
    </source>
</reference>
<dbReference type="AlphaFoldDB" id="B4LF14"/>
<dbReference type="PROSITE" id="PS01267">
    <property type="entry name" value="UPF0023"/>
    <property type="match status" value="1"/>
</dbReference>